<accession>A0AAV4H1H4</accession>
<evidence type="ECO:0000256" key="1">
    <source>
        <dbReference type="SAM" id="MobiDB-lite"/>
    </source>
</evidence>
<gene>
    <name evidence="2" type="ORF">ElyMa_004327700</name>
</gene>
<keyword evidence="3" id="KW-1185">Reference proteome</keyword>
<proteinExistence type="predicted"/>
<evidence type="ECO:0000313" key="2">
    <source>
        <dbReference type="EMBL" id="GFR91436.1"/>
    </source>
</evidence>
<organism evidence="2 3">
    <name type="scientific">Elysia marginata</name>
    <dbReference type="NCBI Taxonomy" id="1093978"/>
    <lineage>
        <taxon>Eukaryota</taxon>
        <taxon>Metazoa</taxon>
        <taxon>Spiralia</taxon>
        <taxon>Lophotrochozoa</taxon>
        <taxon>Mollusca</taxon>
        <taxon>Gastropoda</taxon>
        <taxon>Heterobranchia</taxon>
        <taxon>Euthyneura</taxon>
        <taxon>Panpulmonata</taxon>
        <taxon>Sacoglossa</taxon>
        <taxon>Placobranchoidea</taxon>
        <taxon>Plakobranchidae</taxon>
        <taxon>Elysia</taxon>
    </lineage>
</organism>
<dbReference type="AlphaFoldDB" id="A0AAV4H1H4"/>
<sequence length="92" mass="10366">MVECINNEDDNDEDDDEEDVDEIAGCANDSAGESHHDQCYLDGIRHATQCFEALYVQSCCGDTADDKEDNSRDDRILLVKMIVMEIDNNIFS</sequence>
<name>A0AAV4H1H4_9GAST</name>
<protein>
    <submittedName>
        <fullName evidence="2">Uncharacterized protein</fullName>
    </submittedName>
</protein>
<reference evidence="2 3" key="1">
    <citation type="journal article" date="2021" name="Elife">
        <title>Chloroplast acquisition without the gene transfer in kleptoplastic sea slugs, Plakobranchus ocellatus.</title>
        <authorList>
            <person name="Maeda T."/>
            <person name="Takahashi S."/>
            <person name="Yoshida T."/>
            <person name="Shimamura S."/>
            <person name="Takaki Y."/>
            <person name="Nagai Y."/>
            <person name="Toyoda A."/>
            <person name="Suzuki Y."/>
            <person name="Arimoto A."/>
            <person name="Ishii H."/>
            <person name="Satoh N."/>
            <person name="Nishiyama T."/>
            <person name="Hasebe M."/>
            <person name="Maruyama T."/>
            <person name="Minagawa J."/>
            <person name="Obokata J."/>
            <person name="Shigenobu S."/>
        </authorList>
    </citation>
    <scope>NUCLEOTIDE SEQUENCE [LARGE SCALE GENOMIC DNA]</scope>
</reference>
<feature type="region of interest" description="Disordered" evidence="1">
    <location>
        <begin position="1"/>
        <end position="21"/>
    </location>
</feature>
<comment type="caution">
    <text evidence="2">The sequence shown here is derived from an EMBL/GenBank/DDBJ whole genome shotgun (WGS) entry which is preliminary data.</text>
</comment>
<evidence type="ECO:0000313" key="3">
    <source>
        <dbReference type="Proteomes" id="UP000762676"/>
    </source>
</evidence>
<dbReference type="EMBL" id="BMAT01008732">
    <property type="protein sequence ID" value="GFR91436.1"/>
    <property type="molecule type" value="Genomic_DNA"/>
</dbReference>
<dbReference type="Proteomes" id="UP000762676">
    <property type="component" value="Unassembled WGS sequence"/>
</dbReference>